<comment type="catalytic activity">
    <reaction evidence="1">
        <text>L-cysteine + L-glutamate + ATP = gamma-L-glutamyl-L-cysteine + ADP + phosphate + H(+)</text>
        <dbReference type="Rhea" id="RHEA:13285"/>
        <dbReference type="ChEBI" id="CHEBI:15378"/>
        <dbReference type="ChEBI" id="CHEBI:29985"/>
        <dbReference type="ChEBI" id="CHEBI:30616"/>
        <dbReference type="ChEBI" id="CHEBI:35235"/>
        <dbReference type="ChEBI" id="CHEBI:43474"/>
        <dbReference type="ChEBI" id="CHEBI:58173"/>
        <dbReference type="ChEBI" id="CHEBI:456216"/>
        <dbReference type="EC" id="6.3.2.2"/>
    </reaction>
</comment>
<protein>
    <recommendedName>
        <fullName evidence="3">Glutamate--cysteine ligase</fullName>
    </recommendedName>
</protein>
<dbReference type="InterPro" id="IPR050141">
    <property type="entry name" value="GCL_type2/YbdK_subfam"/>
</dbReference>
<dbReference type="SUPFAM" id="SSF55931">
    <property type="entry name" value="Glutamine synthetase/guanido kinase"/>
    <property type="match status" value="1"/>
</dbReference>
<name>A0A6J4RCA8_9ACTN</name>
<dbReference type="InterPro" id="IPR014746">
    <property type="entry name" value="Gln_synth/guanido_kin_cat_dom"/>
</dbReference>
<reference evidence="2" key="1">
    <citation type="submission" date="2020-02" db="EMBL/GenBank/DDBJ databases">
        <authorList>
            <person name="Meier V. D."/>
        </authorList>
    </citation>
    <scope>NUCLEOTIDE SEQUENCE</scope>
    <source>
        <strain evidence="2">AVDCRST_MAG25</strain>
    </source>
</reference>
<dbReference type="Gene3D" id="3.30.590.20">
    <property type="match status" value="1"/>
</dbReference>
<dbReference type="InterPro" id="IPR006336">
    <property type="entry name" value="GCS2"/>
</dbReference>
<gene>
    <name evidence="2" type="ORF">AVDCRST_MAG25-968</name>
</gene>
<proteinExistence type="predicted"/>
<dbReference type="PANTHER" id="PTHR36510:SF1">
    <property type="entry name" value="GLUTAMATE--CYSTEINE LIGASE 2-RELATED"/>
    <property type="match status" value="1"/>
</dbReference>
<dbReference type="GO" id="GO:0004357">
    <property type="term" value="F:glutamate-cysteine ligase activity"/>
    <property type="evidence" value="ECO:0007669"/>
    <property type="project" value="UniProtKB-EC"/>
</dbReference>
<sequence length="433" mass="46703">MNFRERRVGLEQEFFLVDEAGALSDRADDLLALCRERAEDAGKDASGFLPECARHMVEVNTSPAHSVEALTEEYLENLTLALGAGRELGLRLYPLATYPLPVEPSMRDKPRYEMQARAVGQERFLHAGRCAGVHVHLEVEPGTVDGTVGVSYASTAAAREELLNAYNLGVALDAALVALSRSCPFYEGSATGLANRTCYYRGDAKLAPQGVYALLERVGGLPPYATSTEDLVADQFARLRSWLAALDRAGVSHDLFFEEGGGLLSSSSWSPVRLNTHGTVELRGIDSNLPGVVLAICALATRAADRVRREGLKVSPEEGRRTVEVVGGALLVPGFDYMKGELFREAATDGVESPAVAAYLDSVLAFCGDEEVTGAFKEGDRYRNVERDLRQSFPSTLSEEEGLELVRAACDELERVVATLGRARTGEAVADGG</sequence>
<evidence type="ECO:0000313" key="2">
    <source>
        <dbReference type="EMBL" id="CAA9461787.1"/>
    </source>
</evidence>
<accession>A0A6J4RCA8</accession>
<evidence type="ECO:0008006" key="3">
    <source>
        <dbReference type="Google" id="ProtNLM"/>
    </source>
</evidence>
<organism evidence="2">
    <name type="scientific">uncultured Rubrobacteraceae bacterium</name>
    <dbReference type="NCBI Taxonomy" id="349277"/>
    <lineage>
        <taxon>Bacteria</taxon>
        <taxon>Bacillati</taxon>
        <taxon>Actinomycetota</taxon>
        <taxon>Rubrobacteria</taxon>
        <taxon>Rubrobacterales</taxon>
        <taxon>Rubrobacteraceae</taxon>
        <taxon>environmental samples</taxon>
    </lineage>
</organism>
<dbReference type="EMBL" id="CADCVI010000060">
    <property type="protein sequence ID" value="CAA9461787.1"/>
    <property type="molecule type" value="Genomic_DNA"/>
</dbReference>
<dbReference type="PANTHER" id="PTHR36510">
    <property type="entry name" value="GLUTAMATE--CYSTEINE LIGASE 2-RELATED"/>
    <property type="match status" value="1"/>
</dbReference>
<dbReference type="GO" id="GO:0042398">
    <property type="term" value="P:modified amino acid biosynthetic process"/>
    <property type="evidence" value="ECO:0007669"/>
    <property type="project" value="InterPro"/>
</dbReference>
<dbReference type="Pfam" id="PF04107">
    <property type="entry name" value="GCS2"/>
    <property type="match status" value="1"/>
</dbReference>
<evidence type="ECO:0000256" key="1">
    <source>
        <dbReference type="ARBA" id="ARBA00048819"/>
    </source>
</evidence>
<dbReference type="AlphaFoldDB" id="A0A6J4RCA8"/>